<evidence type="ECO:0000256" key="2">
    <source>
        <dbReference type="ARBA" id="ARBA00005080"/>
    </source>
</evidence>
<sequence length="210" mass="23841">MSPYDNALAKPQSNVLPAAHRKPTREQAERAVRTLIEWIGEDPDREGLADTPARVVRSYEELFGGYLYDPADILARTFEEVEAYDEIVLLKGVRFESFCEHHMLPIIGTAHVAYFPRDRVVGISKLARVVDAYARRMQIQERLTAQIANAIQDVLDPVGVAVVIESEHHCMSTRGVHKHDVGMVTTRMLGCFKDDAERRREFFQLIGHRG</sequence>
<name>A0A918XVD7_9PROT</name>
<dbReference type="AlphaFoldDB" id="A0A918XVD7"/>
<feature type="domain" description="GTP cyclohydrolase I" evidence="10">
    <location>
        <begin position="29"/>
        <end position="206"/>
    </location>
</feature>
<evidence type="ECO:0000256" key="8">
    <source>
        <dbReference type="HAMAP-Rule" id="MF_00223"/>
    </source>
</evidence>
<feature type="binding site" evidence="8">
    <location>
        <position position="99"/>
    </location>
    <ligand>
        <name>Zn(2+)</name>
        <dbReference type="ChEBI" id="CHEBI:29105"/>
    </ligand>
</feature>
<accession>A0A918XVD7</accession>
<dbReference type="Pfam" id="PF01227">
    <property type="entry name" value="GTP_cyclohydroI"/>
    <property type="match status" value="1"/>
</dbReference>
<dbReference type="GO" id="GO:0005525">
    <property type="term" value="F:GTP binding"/>
    <property type="evidence" value="ECO:0007669"/>
    <property type="project" value="UniProtKB-KW"/>
</dbReference>
<evidence type="ECO:0000256" key="5">
    <source>
        <dbReference type="ARBA" id="ARBA00022563"/>
    </source>
</evidence>
<dbReference type="GO" id="GO:0006729">
    <property type="term" value="P:tetrahydrobiopterin biosynthetic process"/>
    <property type="evidence" value="ECO:0007669"/>
    <property type="project" value="TreeGrafter"/>
</dbReference>
<organism evidence="11 12">
    <name type="scientific">Thalassobaculum fulvum</name>
    <dbReference type="NCBI Taxonomy" id="1633335"/>
    <lineage>
        <taxon>Bacteria</taxon>
        <taxon>Pseudomonadati</taxon>
        <taxon>Pseudomonadota</taxon>
        <taxon>Alphaproteobacteria</taxon>
        <taxon>Rhodospirillales</taxon>
        <taxon>Thalassobaculaceae</taxon>
        <taxon>Thalassobaculum</taxon>
    </lineage>
</organism>
<comment type="subunit">
    <text evidence="8">Homopolymer.</text>
</comment>
<evidence type="ECO:0000313" key="12">
    <source>
        <dbReference type="Proteomes" id="UP000630353"/>
    </source>
</evidence>
<comment type="caution">
    <text evidence="11">The sequence shown here is derived from an EMBL/GenBank/DDBJ whole genome shotgun (WGS) entry which is preliminary data.</text>
</comment>
<evidence type="ECO:0000256" key="4">
    <source>
        <dbReference type="ARBA" id="ARBA00011857"/>
    </source>
</evidence>
<comment type="similarity">
    <text evidence="3 8">Belongs to the GTP cyclohydrolase I family.</text>
</comment>
<protein>
    <recommendedName>
        <fullName evidence="8">GTP cyclohydrolase 1</fullName>
        <ecNumber evidence="8">3.5.4.16</ecNumber>
    </recommendedName>
    <alternativeName>
        <fullName evidence="8">GTP cyclohydrolase I</fullName>
        <shortName evidence="8">GTP-CH-I</shortName>
    </alternativeName>
</protein>
<evidence type="ECO:0000256" key="9">
    <source>
        <dbReference type="SAM" id="MobiDB-lite"/>
    </source>
</evidence>
<keyword evidence="12" id="KW-1185">Reference proteome</keyword>
<keyword evidence="8" id="KW-0862">Zinc</keyword>
<dbReference type="PANTHER" id="PTHR11109:SF7">
    <property type="entry name" value="GTP CYCLOHYDROLASE 1"/>
    <property type="match status" value="1"/>
</dbReference>
<evidence type="ECO:0000256" key="7">
    <source>
        <dbReference type="ARBA" id="ARBA00023134"/>
    </source>
</evidence>
<comment type="catalytic activity">
    <reaction evidence="1 8">
        <text>GTP + H2O = 7,8-dihydroneopterin 3'-triphosphate + formate + H(+)</text>
        <dbReference type="Rhea" id="RHEA:17473"/>
        <dbReference type="ChEBI" id="CHEBI:15377"/>
        <dbReference type="ChEBI" id="CHEBI:15378"/>
        <dbReference type="ChEBI" id="CHEBI:15740"/>
        <dbReference type="ChEBI" id="CHEBI:37565"/>
        <dbReference type="ChEBI" id="CHEBI:58462"/>
        <dbReference type="EC" id="3.5.4.16"/>
    </reaction>
</comment>
<dbReference type="PROSITE" id="PS00860">
    <property type="entry name" value="GTP_CYCLOHYDROL_1_2"/>
    <property type="match status" value="1"/>
</dbReference>
<dbReference type="GO" id="GO:0003934">
    <property type="term" value="F:GTP cyclohydrolase I activity"/>
    <property type="evidence" value="ECO:0007669"/>
    <property type="project" value="UniProtKB-UniRule"/>
</dbReference>
<evidence type="ECO:0000259" key="10">
    <source>
        <dbReference type="Pfam" id="PF01227"/>
    </source>
</evidence>
<dbReference type="InterPro" id="IPR043133">
    <property type="entry name" value="GTP-CH-I_C/QueF"/>
</dbReference>
<feature type="binding site" evidence="8">
    <location>
        <position position="170"/>
    </location>
    <ligand>
        <name>Zn(2+)</name>
        <dbReference type="ChEBI" id="CHEBI:29105"/>
    </ligand>
</feature>
<keyword evidence="6 8" id="KW-0378">Hydrolase</keyword>
<dbReference type="NCBIfam" id="TIGR00063">
    <property type="entry name" value="folE"/>
    <property type="match status" value="1"/>
</dbReference>
<dbReference type="FunFam" id="1.10.286.10:FF:000001">
    <property type="entry name" value="GTP cyclohydrolase 1"/>
    <property type="match status" value="1"/>
</dbReference>
<keyword evidence="8" id="KW-0547">Nucleotide-binding</keyword>
<keyword evidence="7 8" id="KW-0342">GTP-binding</keyword>
<dbReference type="EMBL" id="BMZS01000011">
    <property type="protein sequence ID" value="GHD59237.1"/>
    <property type="molecule type" value="Genomic_DNA"/>
</dbReference>
<dbReference type="GO" id="GO:0005737">
    <property type="term" value="C:cytoplasm"/>
    <property type="evidence" value="ECO:0007669"/>
    <property type="project" value="TreeGrafter"/>
</dbReference>
<comment type="pathway">
    <text evidence="2 8">Cofactor biosynthesis; 7,8-dihydroneopterin triphosphate biosynthesis; 7,8-dihydroneopterin triphosphate from GTP: step 1/1.</text>
</comment>
<evidence type="ECO:0000256" key="3">
    <source>
        <dbReference type="ARBA" id="ARBA00008085"/>
    </source>
</evidence>
<keyword evidence="8" id="KW-0479">Metal-binding</keyword>
<feature type="region of interest" description="Disordered" evidence="9">
    <location>
        <begin position="1"/>
        <end position="23"/>
    </location>
</feature>
<dbReference type="Proteomes" id="UP000630353">
    <property type="component" value="Unassembled WGS sequence"/>
</dbReference>
<dbReference type="InterPro" id="IPR020602">
    <property type="entry name" value="GTP_CycHdrlase_I_dom"/>
</dbReference>
<reference evidence="11" key="1">
    <citation type="journal article" date="2014" name="Int. J. Syst. Evol. Microbiol.">
        <title>Complete genome sequence of Corynebacterium casei LMG S-19264T (=DSM 44701T), isolated from a smear-ripened cheese.</title>
        <authorList>
            <consortium name="US DOE Joint Genome Institute (JGI-PGF)"/>
            <person name="Walter F."/>
            <person name="Albersmeier A."/>
            <person name="Kalinowski J."/>
            <person name="Ruckert C."/>
        </authorList>
    </citation>
    <scope>NUCLEOTIDE SEQUENCE</scope>
    <source>
        <strain evidence="11">KCTC 42651</strain>
    </source>
</reference>
<dbReference type="HAMAP" id="MF_00223">
    <property type="entry name" value="FolE"/>
    <property type="match status" value="1"/>
</dbReference>
<dbReference type="PANTHER" id="PTHR11109">
    <property type="entry name" value="GTP CYCLOHYDROLASE I"/>
    <property type="match status" value="1"/>
</dbReference>
<feature type="binding site" evidence="8">
    <location>
        <position position="102"/>
    </location>
    <ligand>
        <name>Zn(2+)</name>
        <dbReference type="ChEBI" id="CHEBI:29105"/>
    </ligand>
</feature>
<dbReference type="InterPro" id="IPR043134">
    <property type="entry name" value="GTP-CH-I_N"/>
</dbReference>
<evidence type="ECO:0000313" key="11">
    <source>
        <dbReference type="EMBL" id="GHD59237.1"/>
    </source>
</evidence>
<dbReference type="RefSeq" id="WP_189993552.1">
    <property type="nucleotide sequence ID" value="NZ_BMZS01000011.1"/>
</dbReference>
<dbReference type="PROSITE" id="PS00859">
    <property type="entry name" value="GTP_CYCLOHYDROL_1_1"/>
    <property type="match status" value="1"/>
</dbReference>
<dbReference type="Gene3D" id="1.10.286.10">
    <property type="match status" value="1"/>
</dbReference>
<dbReference type="InterPro" id="IPR001474">
    <property type="entry name" value="GTP_CycHdrlase_I"/>
</dbReference>
<dbReference type="GO" id="GO:0046654">
    <property type="term" value="P:tetrahydrofolate biosynthetic process"/>
    <property type="evidence" value="ECO:0007669"/>
    <property type="project" value="UniProtKB-UniRule"/>
</dbReference>
<keyword evidence="5 8" id="KW-0554">One-carbon metabolism</keyword>
<evidence type="ECO:0000256" key="6">
    <source>
        <dbReference type="ARBA" id="ARBA00022801"/>
    </source>
</evidence>
<dbReference type="EC" id="3.5.4.16" evidence="8"/>
<dbReference type="Gene3D" id="3.30.1130.10">
    <property type="match status" value="1"/>
</dbReference>
<dbReference type="NCBIfam" id="NF006826">
    <property type="entry name" value="PRK09347.1-3"/>
    <property type="match status" value="1"/>
</dbReference>
<dbReference type="NCBIfam" id="NF006825">
    <property type="entry name" value="PRK09347.1-2"/>
    <property type="match status" value="1"/>
</dbReference>
<evidence type="ECO:0000256" key="1">
    <source>
        <dbReference type="ARBA" id="ARBA00001052"/>
    </source>
</evidence>
<dbReference type="SUPFAM" id="SSF55620">
    <property type="entry name" value="Tetrahydrobiopterin biosynthesis enzymes-like"/>
    <property type="match status" value="1"/>
</dbReference>
<gene>
    <name evidence="8 11" type="primary">folE</name>
    <name evidence="11" type="ORF">GCM10017083_43120</name>
</gene>
<dbReference type="GO" id="GO:0008270">
    <property type="term" value="F:zinc ion binding"/>
    <property type="evidence" value="ECO:0007669"/>
    <property type="project" value="UniProtKB-UniRule"/>
</dbReference>
<comment type="subunit">
    <text evidence="4">Toroid-shaped homodecamer, composed of two pentamers of five dimers.</text>
</comment>
<dbReference type="InterPro" id="IPR018234">
    <property type="entry name" value="GTP_CycHdrlase_I_CS"/>
</dbReference>
<reference evidence="11" key="2">
    <citation type="submission" date="2020-09" db="EMBL/GenBank/DDBJ databases">
        <authorList>
            <person name="Sun Q."/>
            <person name="Kim S."/>
        </authorList>
    </citation>
    <scope>NUCLEOTIDE SEQUENCE</scope>
    <source>
        <strain evidence="11">KCTC 42651</strain>
    </source>
</reference>
<dbReference type="FunFam" id="3.30.1130.10:FF:000001">
    <property type="entry name" value="GTP cyclohydrolase 1"/>
    <property type="match status" value="1"/>
</dbReference>
<proteinExistence type="inferred from homology"/>
<dbReference type="GO" id="GO:0006730">
    <property type="term" value="P:one-carbon metabolic process"/>
    <property type="evidence" value="ECO:0007669"/>
    <property type="project" value="UniProtKB-UniRule"/>
</dbReference>